<proteinExistence type="predicted"/>
<dbReference type="EMBL" id="ML994633">
    <property type="protein sequence ID" value="KAF2185520.1"/>
    <property type="molecule type" value="Genomic_DNA"/>
</dbReference>
<gene>
    <name evidence="1" type="ORF">K469DRAFT_161266</name>
</gene>
<sequence>MALTQSEWPSSVCSTAPVPASHSLTVLSFDADASTLPSGENATALTELEWPSSVAAPHSNYSQPLVIFVSKQHFSTFLVLPSRLGYISEDRQIVGGKAVKVLLERPHDRIVPVHSGPPQRRPAILCIDVGTSLEQQLHNDHVPVRGSPLQRGPAILILRIDLGALLEQQLHDRLVPVPDGPLQRGPAIFIFRLEVGALLDQQLHNRLVPVGGGP</sequence>
<name>A0A6A6E5S3_9PEZI</name>
<reference evidence="1" key="1">
    <citation type="journal article" date="2020" name="Stud. Mycol.">
        <title>101 Dothideomycetes genomes: a test case for predicting lifestyles and emergence of pathogens.</title>
        <authorList>
            <person name="Haridas S."/>
            <person name="Albert R."/>
            <person name="Binder M."/>
            <person name="Bloem J."/>
            <person name="Labutti K."/>
            <person name="Salamov A."/>
            <person name="Andreopoulos B."/>
            <person name="Baker S."/>
            <person name="Barry K."/>
            <person name="Bills G."/>
            <person name="Bluhm B."/>
            <person name="Cannon C."/>
            <person name="Castanera R."/>
            <person name="Culley D."/>
            <person name="Daum C."/>
            <person name="Ezra D."/>
            <person name="Gonzalez J."/>
            <person name="Henrissat B."/>
            <person name="Kuo A."/>
            <person name="Liang C."/>
            <person name="Lipzen A."/>
            <person name="Lutzoni F."/>
            <person name="Magnuson J."/>
            <person name="Mondo S."/>
            <person name="Nolan M."/>
            <person name="Ohm R."/>
            <person name="Pangilinan J."/>
            <person name="Park H.-J."/>
            <person name="Ramirez L."/>
            <person name="Alfaro M."/>
            <person name="Sun H."/>
            <person name="Tritt A."/>
            <person name="Yoshinaga Y."/>
            <person name="Zwiers L.-H."/>
            <person name="Turgeon B."/>
            <person name="Goodwin S."/>
            <person name="Spatafora J."/>
            <person name="Crous P."/>
            <person name="Grigoriev I."/>
        </authorList>
    </citation>
    <scope>NUCLEOTIDE SEQUENCE</scope>
    <source>
        <strain evidence="1">CBS 207.26</strain>
    </source>
</reference>
<dbReference type="Proteomes" id="UP000800200">
    <property type="component" value="Unassembled WGS sequence"/>
</dbReference>
<evidence type="ECO:0000313" key="1">
    <source>
        <dbReference type="EMBL" id="KAF2185520.1"/>
    </source>
</evidence>
<evidence type="ECO:0000313" key="2">
    <source>
        <dbReference type="Proteomes" id="UP000800200"/>
    </source>
</evidence>
<keyword evidence="2" id="KW-1185">Reference proteome</keyword>
<dbReference type="OrthoDB" id="3777249at2759"/>
<dbReference type="AlphaFoldDB" id="A0A6A6E5S3"/>
<accession>A0A6A6E5S3</accession>
<protein>
    <submittedName>
        <fullName evidence="1">Uncharacterized protein</fullName>
    </submittedName>
</protein>
<organism evidence="1 2">
    <name type="scientific">Zopfia rhizophila CBS 207.26</name>
    <dbReference type="NCBI Taxonomy" id="1314779"/>
    <lineage>
        <taxon>Eukaryota</taxon>
        <taxon>Fungi</taxon>
        <taxon>Dikarya</taxon>
        <taxon>Ascomycota</taxon>
        <taxon>Pezizomycotina</taxon>
        <taxon>Dothideomycetes</taxon>
        <taxon>Dothideomycetes incertae sedis</taxon>
        <taxon>Zopfiaceae</taxon>
        <taxon>Zopfia</taxon>
    </lineage>
</organism>